<evidence type="ECO:0008006" key="3">
    <source>
        <dbReference type="Google" id="ProtNLM"/>
    </source>
</evidence>
<keyword evidence="2" id="KW-1185">Reference proteome</keyword>
<dbReference type="InterPro" id="IPR017853">
    <property type="entry name" value="GH"/>
</dbReference>
<proteinExistence type="predicted"/>
<protein>
    <recommendedName>
        <fullName evidence="3">Chitinase</fullName>
    </recommendedName>
</protein>
<dbReference type="OrthoDB" id="6020543at2759"/>
<dbReference type="AlphaFoldDB" id="A0A8I3A5Z8"/>
<dbReference type="SUPFAM" id="SSF51445">
    <property type="entry name" value="(Trans)glycosidases"/>
    <property type="match status" value="1"/>
</dbReference>
<reference evidence="1" key="1">
    <citation type="submission" date="2021-03" db="EMBL/GenBank/DDBJ databases">
        <title>Evolutionary innovations through gain and loss of genes in the ectomycorrhizal Boletales.</title>
        <authorList>
            <person name="Wu G."/>
            <person name="Miyauchi S."/>
            <person name="Morin E."/>
            <person name="Yang Z.-L."/>
            <person name="Xu J."/>
            <person name="Martin F.M."/>
        </authorList>
    </citation>
    <scope>NUCLEOTIDE SEQUENCE</scope>
    <source>
        <strain evidence="1">BR01</strain>
    </source>
</reference>
<comment type="caution">
    <text evidence="1">The sequence shown here is derived from an EMBL/GenBank/DDBJ whole genome shotgun (WGS) entry which is preliminary data.</text>
</comment>
<dbReference type="Gene3D" id="3.20.20.80">
    <property type="entry name" value="Glycosidases"/>
    <property type="match status" value="1"/>
</dbReference>
<organism evidence="1 2">
    <name type="scientific">Boletus reticuloceps</name>
    <dbReference type="NCBI Taxonomy" id="495285"/>
    <lineage>
        <taxon>Eukaryota</taxon>
        <taxon>Fungi</taxon>
        <taxon>Dikarya</taxon>
        <taxon>Basidiomycota</taxon>
        <taxon>Agaricomycotina</taxon>
        <taxon>Agaricomycetes</taxon>
        <taxon>Agaricomycetidae</taxon>
        <taxon>Boletales</taxon>
        <taxon>Boletineae</taxon>
        <taxon>Boletaceae</taxon>
        <taxon>Boletoideae</taxon>
        <taxon>Boletus</taxon>
    </lineage>
</organism>
<evidence type="ECO:0000313" key="1">
    <source>
        <dbReference type="EMBL" id="KAG6371736.1"/>
    </source>
</evidence>
<name>A0A8I3A5Z8_9AGAM</name>
<accession>A0A8I3A5Z8</accession>
<evidence type="ECO:0000313" key="2">
    <source>
        <dbReference type="Proteomes" id="UP000683000"/>
    </source>
</evidence>
<dbReference type="Proteomes" id="UP000683000">
    <property type="component" value="Unassembled WGS sequence"/>
</dbReference>
<gene>
    <name evidence="1" type="ORF">JVT61DRAFT_9086</name>
</gene>
<sequence length="209" mass="22930">MPSLSSSVSVADKKVARLLLTRHEDNNYCGLNNYGNTNDWNFATWYESSPTTVSPNPNVKVFIGAPAASSAAGSGYVDASTITTIIQQTRSQYSSFGGVMLWDMSQAYSLYDVSVKNALTGGGSVPTTTSKPITSTTPNNVERPYHFDNTGYDELCHLGQADDHNEQDHYYDSRHGFLCRGIAMGVRLHCKPYPFRVAVRAFSDDLSPH</sequence>
<dbReference type="EMBL" id="JAGFBS010000032">
    <property type="protein sequence ID" value="KAG6371736.1"/>
    <property type="molecule type" value="Genomic_DNA"/>
</dbReference>